<dbReference type="Gene3D" id="3.30.1150.10">
    <property type="match status" value="1"/>
</dbReference>
<dbReference type="AlphaFoldDB" id="A0A5C5NWU4"/>
<dbReference type="SUPFAM" id="SSF74653">
    <property type="entry name" value="TolA/TonB C-terminal domain"/>
    <property type="match status" value="1"/>
</dbReference>
<dbReference type="GO" id="GO:0015031">
    <property type="term" value="P:protein transport"/>
    <property type="evidence" value="ECO:0007669"/>
    <property type="project" value="UniProtKB-KW"/>
</dbReference>
<dbReference type="InterPro" id="IPR006260">
    <property type="entry name" value="TonB/TolA_C"/>
</dbReference>
<dbReference type="InterPro" id="IPR051045">
    <property type="entry name" value="TonB-dependent_transducer"/>
</dbReference>
<dbReference type="PANTHER" id="PTHR33446">
    <property type="entry name" value="PROTEIN TONB-RELATED"/>
    <property type="match status" value="1"/>
</dbReference>
<keyword evidence="15" id="KW-1185">Reference proteome</keyword>
<dbReference type="Proteomes" id="UP000182085">
    <property type="component" value="Chromosome I"/>
</dbReference>
<evidence type="ECO:0000256" key="4">
    <source>
        <dbReference type="ARBA" id="ARBA00022475"/>
    </source>
</evidence>
<evidence type="ECO:0000259" key="12">
    <source>
        <dbReference type="PROSITE" id="PS52015"/>
    </source>
</evidence>
<evidence type="ECO:0000313" key="13">
    <source>
        <dbReference type="EMBL" id="MBI6622310.1"/>
    </source>
</evidence>
<evidence type="ECO:0000313" key="15">
    <source>
        <dbReference type="Proteomes" id="UP000182085"/>
    </source>
</evidence>
<dbReference type="GO" id="GO:0055085">
    <property type="term" value="P:transmembrane transport"/>
    <property type="evidence" value="ECO:0007669"/>
    <property type="project" value="InterPro"/>
</dbReference>
<dbReference type="GeneID" id="58693787"/>
<dbReference type="NCBIfam" id="TIGR01352">
    <property type="entry name" value="tonB_Cterm"/>
    <property type="match status" value="1"/>
</dbReference>
<keyword evidence="9 11" id="KW-0472">Membrane</keyword>
<feature type="domain" description="TonB C-terminal" evidence="12">
    <location>
        <begin position="154"/>
        <end position="250"/>
    </location>
</feature>
<comment type="subcellular location">
    <subcellularLocation>
        <location evidence="1">Cell inner membrane</location>
        <topology evidence="1">Single-pass membrane protein</topology>
        <orientation evidence="1">Periplasmic side</orientation>
    </subcellularLocation>
</comment>
<feature type="transmembrane region" description="Helical" evidence="11">
    <location>
        <begin position="12"/>
        <end position="32"/>
    </location>
</feature>
<feature type="compositionally biased region" description="Low complexity" evidence="10">
    <location>
        <begin position="74"/>
        <end position="94"/>
    </location>
</feature>
<name>A0A5C5NWU4_9PSED</name>
<keyword evidence="7" id="KW-0653">Protein transport</keyword>
<keyword evidence="5" id="KW-0997">Cell inner membrane</keyword>
<evidence type="ECO:0000313" key="16">
    <source>
        <dbReference type="Proteomes" id="UP000645865"/>
    </source>
</evidence>
<dbReference type="GO" id="GO:0098797">
    <property type="term" value="C:plasma membrane protein complex"/>
    <property type="evidence" value="ECO:0007669"/>
    <property type="project" value="TreeGrafter"/>
</dbReference>
<evidence type="ECO:0000256" key="11">
    <source>
        <dbReference type="SAM" id="Phobius"/>
    </source>
</evidence>
<gene>
    <name evidence="14" type="ORF">SAMN04490209_5211</name>
    <name evidence="13" type="ORF">YA0853_01340</name>
</gene>
<feature type="compositionally biased region" description="Pro residues" evidence="10">
    <location>
        <begin position="56"/>
        <end position="73"/>
    </location>
</feature>
<keyword evidence="8 11" id="KW-1133">Transmembrane helix</keyword>
<evidence type="ECO:0000256" key="10">
    <source>
        <dbReference type="SAM" id="MobiDB-lite"/>
    </source>
</evidence>
<evidence type="ECO:0000256" key="7">
    <source>
        <dbReference type="ARBA" id="ARBA00022927"/>
    </source>
</evidence>
<dbReference type="PRINTS" id="PR01217">
    <property type="entry name" value="PRICHEXTENSN"/>
</dbReference>
<evidence type="ECO:0000313" key="14">
    <source>
        <dbReference type="EMBL" id="SDV15867.1"/>
    </source>
</evidence>
<evidence type="ECO:0000256" key="9">
    <source>
        <dbReference type="ARBA" id="ARBA00023136"/>
    </source>
</evidence>
<dbReference type="Pfam" id="PF03544">
    <property type="entry name" value="TonB_C"/>
    <property type="match status" value="1"/>
</dbReference>
<keyword evidence="6 11" id="KW-0812">Transmembrane</keyword>
<evidence type="ECO:0000256" key="3">
    <source>
        <dbReference type="ARBA" id="ARBA00022448"/>
    </source>
</evidence>
<reference evidence="13" key="2">
    <citation type="submission" date="2020-12" db="EMBL/GenBank/DDBJ databases">
        <title>Comparative genomic insights into the epidemiology and virulence of plant pathogenic Pseudomonads from Turkey.</title>
        <authorList>
            <person name="Dillon M."/>
            <person name="Ruiz-Bedoya T."/>
            <person name="Bendalovic-Torma C."/>
            <person name="Guttman K.M."/>
            <person name="Kwak H."/>
            <person name="Middleton M.A."/>
            <person name="Wang P.W."/>
            <person name="Horuz S."/>
            <person name="Aysan Y."/>
            <person name="Guttman D.S."/>
        </authorList>
    </citation>
    <scope>NUCLEOTIDE SEQUENCE</scope>
    <source>
        <strain evidence="13">S5_IA_3a</strain>
    </source>
</reference>
<reference evidence="14 15" key="1">
    <citation type="submission" date="2016-10" db="EMBL/GenBank/DDBJ databases">
        <authorList>
            <person name="Varghese N."/>
            <person name="Submissions S."/>
        </authorList>
    </citation>
    <scope>NUCLEOTIDE SEQUENCE [LARGE SCALE GENOMIC DNA]</scope>
    <source>
        <strain evidence="14 15">BS2777</strain>
    </source>
</reference>
<dbReference type="GO" id="GO:0031992">
    <property type="term" value="F:energy transducer activity"/>
    <property type="evidence" value="ECO:0007669"/>
    <property type="project" value="TreeGrafter"/>
</dbReference>
<feature type="region of interest" description="Disordered" evidence="10">
    <location>
        <begin position="56"/>
        <end position="152"/>
    </location>
</feature>
<proteinExistence type="inferred from homology"/>
<protein>
    <submittedName>
        <fullName evidence="13">Energy transducer TonB</fullName>
    </submittedName>
    <submittedName>
        <fullName evidence="14">Protein TonB</fullName>
    </submittedName>
</protein>
<dbReference type="RefSeq" id="WP_034101489.1">
    <property type="nucleotide sequence ID" value="NZ_BAAAEG010000001.1"/>
</dbReference>
<evidence type="ECO:0000256" key="1">
    <source>
        <dbReference type="ARBA" id="ARBA00004383"/>
    </source>
</evidence>
<dbReference type="InterPro" id="IPR037682">
    <property type="entry name" value="TonB_C"/>
</dbReference>
<dbReference type="PANTHER" id="PTHR33446:SF2">
    <property type="entry name" value="PROTEIN TONB"/>
    <property type="match status" value="1"/>
</dbReference>
<feature type="compositionally biased region" description="Basic and acidic residues" evidence="10">
    <location>
        <begin position="107"/>
        <end position="121"/>
    </location>
</feature>
<dbReference type="EMBL" id="LT629801">
    <property type="protein sequence ID" value="SDV15867.1"/>
    <property type="molecule type" value="Genomic_DNA"/>
</dbReference>
<dbReference type="EMBL" id="JAEILH010000002">
    <property type="protein sequence ID" value="MBI6622310.1"/>
    <property type="molecule type" value="Genomic_DNA"/>
</dbReference>
<sequence>MITTRHKLTRYGTSLAVVLGVHAIAIAIALHWSAPRTVQLPPAAMVIDLAPAPAPPPPPAPPKVVTPPQPPAPVEELPLPKMAEAPKPTIQVPKPVKPKPKPQPPKPVEKKPEPPKEKPSEEPPSDTPPTQAPPQKSAQPAPGPSPQQLAAKASWEGTLLAHLQKYKKYPPGAQARGKEGLNRLKFVVDAEGNVLSYELVGLSGNADLDRATLDMIRRAQPLPKPPADMVKSGSIEIVAPFVYNIEKRRR</sequence>
<feature type="compositionally biased region" description="Low complexity" evidence="10">
    <location>
        <begin position="133"/>
        <end position="151"/>
    </location>
</feature>
<organism evidence="13 16">
    <name type="scientific">Pseudomonas rhodesiae</name>
    <dbReference type="NCBI Taxonomy" id="76760"/>
    <lineage>
        <taxon>Bacteria</taxon>
        <taxon>Pseudomonadati</taxon>
        <taxon>Pseudomonadota</taxon>
        <taxon>Gammaproteobacteria</taxon>
        <taxon>Pseudomonadales</taxon>
        <taxon>Pseudomonadaceae</taxon>
        <taxon>Pseudomonas</taxon>
    </lineage>
</organism>
<evidence type="ECO:0000256" key="8">
    <source>
        <dbReference type="ARBA" id="ARBA00022989"/>
    </source>
</evidence>
<dbReference type="OrthoDB" id="8703302at2"/>
<keyword evidence="3" id="KW-0813">Transport</keyword>
<comment type="similarity">
    <text evidence="2">Belongs to the TonB family.</text>
</comment>
<dbReference type="PROSITE" id="PS52015">
    <property type="entry name" value="TONB_CTD"/>
    <property type="match status" value="1"/>
</dbReference>
<evidence type="ECO:0000256" key="6">
    <source>
        <dbReference type="ARBA" id="ARBA00022692"/>
    </source>
</evidence>
<evidence type="ECO:0000256" key="5">
    <source>
        <dbReference type="ARBA" id="ARBA00022519"/>
    </source>
</evidence>
<evidence type="ECO:0000256" key="2">
    <source>
        <dbReference type="ARBA" id="ARBA00006555"/>
    </source>
</evidence>
<dbReference type="Proteomes" id="UP000645865">
    <property type="component" value="Unassembled WGS sequence"/>
</dbReference>
<keyword evidence="4" id="KW-1003">Cell membrane</keyword>
<accession>A0A5C5NWU4</accession>